<dbReference type="EMBL" id="BAAAPF010000099">
    <property type="protein sequence ID" value="GAA2126718.1"/>
    <property type="molecule type" value="Genomic_DNA"/>
</dbReference>
<evidence type="ECO:0000256" key="1">
    <source>
        <dbReference type="ARBA" id="ARBA00004651"/>
    </source>
</evidence>
<evidence type="ECO:0000313" key="10">
    <source>
        <dbReference type="EMBL" id="GAA2126718.1"/>
    </source>
</evidence>
<evidence type="ECO:0000256" key="5">
    <source>
        <dbReference type="ARBA" id="ARBA00022989"/>
    </source>
</evidence>
<evidence type="ECO:0000256" key="3">
    <source>
        <dbReference type="ARBA" id="ARBA00022475"/>
    </source>
</evidence>
<feature type="transmembrane region" description="Helical" evidence="7">
    <location>
        <begin position="132"/>
        <end position="153"/>
    </location>
</feature>
<protein>
    <submittedName>
        <fullName evidence="10">Sugar ABC transporter permease</fullName>
    </submittedName>
</protein>
<accession>A0ABP5K8Z6</accession>
<evidence type="ECO:0000256" key="8">
    <source>
        <dbReference type="SAM" id="MobiDB-lite"/>
    </source>
</evidence>
<feature type="transmembrane region" description="Helical" evidence="7">
    <location>
        <begin position="36"/>
        <end position="65"/>
    </location>
</feature>
<feature type="transmembrane region" description="Helical" evidence="7">
    <location>
        <begin position="193"/>
        <end position="213"/>
    </location>
</feature>
<dbReference type="Pfam" id="PF00528">
    <property type="entry name" value="BPD_transp_1"/>
    <property type="match status" value="1"/>
</dbReference>
<dbReference type="PANTHER" id="PTHR30193:SF37">
    <property type="entry name" value="INNER MEMBRANE ABC TRANSPORTER PERMEASE PROTEIN YCJO"/>
    <property type="match status" value="1"/>
</dbReference>
<dbReference type="InterPro" id="IPR035906">
    <property type="entry name" value="MetI-like_sf"/>
</dbReference>
<reference evidence="11" key="1">
    <citation type="journal article" date="2019" name="Int. J. Syst. Evol. Microbiol.">
        <title>The Global Catalogue of Microorganisms (GCM) 10K type strain sequencing project: providing services to taxonomists for standard genome sequencing and annotation.</title>
        <authorList>
            <consortium name="The Broad Institute Genomics Platform"/>
            <consortium name="The Broad Institute Genome Sequencing Center for Infectious Disease"/>
            <person name="Wu L."/>
            <person name="Ma J."/>
        </authorList>
    </citation>
    <scope>NUCLEOTIDE SEQUENCE [LARGE SCALE GENOMIC DNA]</scope>
    <source>
        <strain evidence="11">JCM 15481</strain>
    </source>
</reference>
<evidence type="ECO:0000313" key="11">
    <source>
        <dbReference type="Proteomes" id="UP001500443"/>
    </source>
</evidence>
<evidence type="ECO:0000256" key="6">
    <source>
        <dbReference type="ARBA" id="ARBA00023136"/>
    </source>
</evidence>
<feature type="region of interest" description="Disordered" evidence="8">
    <location>
        <begin position="1"/>
        <end position="25"/>
    </location>
</feature>
<dbReference type="SUPFAM" id="SSF161098">
    <property type="entry name" value="MetI-like"/>
    <property type="match status" value="1"/>
</dbReference>
<keyword evidence="6 7" id="KW-0472">Membrane</keyword>
<dbReference type="PANTHER" id="PTHR30193">
    <property type="entry name" value="ABC TRANSPORTER PERMEASE PROTEIN"/>
    <property type="match status" value="1"/>
</dbReference>
<dbReference type="RefSeq" id="WP_344290749.1">
    <property type="nucleotide sequence ID" value="NZ_BAAAPF010000099.1"/>
</dbReference>
<comment type="similarity">
    <text evidence="7">Belongs to the binding-protein-dependent transport system permease family.</text>
</comment>
<comment type="caution">
    <text evidence="10">The sequence shown here is derived from an EMBL/GenBank/DDBJ whole genome shotgun (WGS) entry which is preliminary data.</text>
</comment>
<evidence type="ECO:0000256" key="2">
    <source>
        <dbReference type="ARBA" id="ARBA00022448"/>
    </source>
</evidence>
<dbReference type="InterPro" id="IPR000515">
    <property type="entry name" value="MetI-like"/>
</dbReference>
<dbReference type="CDD" id="cd06261">
    <property type="entry name" value="TM_PBP2"/>
    <property type="match status" value="1"/>
</dbReference>
<evidence type="ECO:0000259" key="9">
    <source>
        <dbReference type="PROSITE" id="PS50928"/>
    </source>
</evidence>
<proteinExistence type="inferred from homology"/>
<keyword evidence="3" id="KW-1003">Cell membrane</keyword>
<keyword evidence="4 7" id="KW-0812">Transmembrane</keyword>
<feature type="domain" description="ABC transmembrane type-1" evidence="9">
    <location>
        <begin position="95"/>
        <end position="313"/>
    </location>
</feature>
<keyword evidence="2 7" id="KW-0813">Transport</keyword>
<feature type="transmembrane region" description="Helical" evidence="7">
    <location>
        <begin position="292"/>
        <end position="312"/>
    </location>
</feature>
<dbReference type="Proteomes" id="UP001500443">
    <property type="component" value="Unassembled WGS sequence"/>
</dbReference>
<keyword evidence="5 7" id="KW-1133">Transmembrane helix</keyword>
<feature type="transmembrane region" description="Helical" evidence="7">
    <location>
        <begin position="234"/>
        <end position="254"/>
    </location>
</feature>
<dbReference type="InterPro" id="IPR051393">
    <property type="entry name" value="ABC_transporter_permease"/>
</dbReference>
<keyword evidence="11" id="KW-1185">Reference proteome</keyword>
<dbReference type="Gene3D" id="1.10.3720.10">
    <property type="entry name" value="MetI-like"/>
    <property type="match status" value="1"/>
</dbReference>
<dbReference type="PROSITE" id="PS50928">
    <property type="entry name" value="ABC_TM1"/>
    <property type="match status" value="1"/>
</dbReference>
<gene>
    <name evidence="10" type="ORF">GCM10009802_32840</name>
</gene>
<evidence type="ECO:0000256" key="4">
    <source>
        <dbReference type="ARBA" id="ARBA00022692"/>
    </source>
</evidence>
<feature type="transmembrane region" description="Helical" evidence="7">
    <location>
        <begin position="99"/>
        <end position="120"/>
    </location>
</feature>
<name>A0ABP5K8Z6_9ACTN</name>
<comment type="subcellular location">
    <subcellularLocation>
        <location evidence="1 7">Cell membrane</location>
        <topology evidence="1 7">Multi-pass membrane protein</topology>
    </subcellularLocation>
</comment>
<organism evidence="10 11">
    <name type="scientific">Streptomyces synnematoformans</name>
    <dbReference type="NCBI Taxonomy" id="415721"/>
    <lineage>
        <taxon>Bacteria</taxon>
        <taxon>Bacillati</taxon>
        <taxon>Actinomycetota</taxon>
        <taxon>Actinomycetes</taxon>
        <taxon>Kitasatosporales</taxon>
        <taxon>Streptomycetaceae</taxon>
        <taxon>Streptomyces</taxon>
    </lineage>
</organism>
<sequence length="341" mass="37650">MSLTETLRGRAGKLRGNGVKPPPDGSKPLPGWRRYWPMYAAVSPFFLLFAVFGVFPVAFSIYLSFMSWDGIGDMQSIGWENYEYLVTDPDFWKSITNTLIIWILATVPMVFLALVIAYALHTTVRFKAFYRVAYFIPNVTSIVAMTIVLGSVFSDSSGLLNSMLRAISAGEVGWLSDPWAMKVSVALITIWRWLGYNTIICLAGLQAISSDVYEAAKVDGANARQTFFRITIPMLRPVILFVVITSTIGGLQLFTEPHVMFPDDTGNVGGPGGEATTIVLYLYQQAFIFNRFGYGAAIGWALFILIAVFSIINWRLVAGRGEDAMGTPKTKAKGKGKSRAR</sequence>
<evidence type="ECO:0000256" key="7">
    <source>
        <dbReference type="RuleBase" id="RU363032"/>
    </source>
</evidence>